<protein>
    <submittedName>
        <fullName evidence="2">Transcriptional regulator, LuxR family</fullName>
    </submittedName>
</protein>
<dbReference type="Gene3D" id="1.10.10.10">
    <property type="entry name" value="Winged helix-like DNA-binding domain superfamily/Winged helix DNA-binding domain"/>
    <property type="match status" value="1"/>
</dbReference>
<evidence type="ECO:0000259" key="1">
    <source>
        <dbReference type="SMART" id="SM00421"/>
    </source>
</evidence>
<sequence length="370" mass="39683">MAEVREDRLAATIDLFYEAAMQPERWPSALEAYGEALGADGALMLTGPEAPLSPTISEGVAEIVAIGLRDGWLADNPRIARGIPALINDPQGVVTESHLFTPQELDEIPFNAEYVARYGFRWFAGAYLVPDGNRSVILSAERRREREMYSHREIEQIERAVPHLQRAGQIAVRLAEARAHATLDAFEMMHCGAFLLDSSGAVLRMNPQAERHLGGGLAVVKGALLAQHRAANADLGRLIASAIHPGKPHEAPPLGALAVPRPEGPPLVLHAAPLARTTNDIFQRARAIIVVTDSAAGQKPGEALLRQAYGLTAAEARLANDLADGADLARVAAGLGITVATARTQLKAVFAKTGTHRQPELVALLTRMRP</sequence>
<dbReference type="GO" id="GO:0006355">
    <property type="term" value="P:regulation of DNA-templated transcription"/>
    <property type="evidence" value="ECO:0007669"/>
    <property type="project" value="InterPro"/>
</dbReference>
<dbReference type="SUPFAM" id="SSF46894">
    <property type="entry name" value="C-terminal effector domain of the bipartite response regulators"/>
    <property type="match status" value="1"/>
</dbReference>
<proteinExistence type="predicted"/>
<dbReference type="InterPro" id="IPR000792">
    <property type="entry name" value="Tscrpt_reg_LuxR_C"/>
</dbReference>
<dbReference type="InterPro" id="IPR016032">
    <property type="entry name" value="Sig_transdc_resp-reg_C-effctor"/>
</dbReference>
<dbReference type="GO" id="GO:0003677">
    <property type="term" value="F:DNA binding"/>
    <property type="evidence" value="ECO:0007669"/>
    <property type="project" value="InterPro"/>
</dbReference>
<organism evidence="2 3">
    <name type="scientific">Methylobacterium nodulans (strain LMG 21967 / CNCM I-2342 / ORS 2060)</name>
    <dbReference type="NCBI Taxonomy" id="460265"/>
    <lineage>
        <taxon>Bacteria</taxon>
        <taxon>Pseudomonadati</taxon>
        <taxon>Pseudomonadota</taxon>
        <taxon>Alphaproteobacteria</taxon>
        <taxon>Hyphomicrobiales</taxon>
        <taxon>Methylobacteriaceae</taxon>
        <taxon>Methylobacterium</taxon>
    </lineage>
</organism>
<keyword evidence="3" id="KW-1185">Reference proteome</keyword>
<evidence type="ECO:0000313" key="3">
    <source>
        <dbReference type="Proteomes" id="UP000008207"/>
    </source>
</evidence>
<dbReference type="InterPro" id="IPR036388">
    <property type="entry name" value="WH-like_DNA-bd_sf"/>
</dbReference>
<feature type="domain" description="HTH luxR-type" evidence="1">
    <location>
        <begin position="308"/>
        <end position="365"/>
    </location>
</feature>
<dbReference type="KEGG" id="mno:Mnod_0040"/>
<reference evidence="2 3" key="1">
    <citation type="submission" date="2009-01" db="EMBL/GenBank/DDBJ databases">
        <title>Complete sequence of chromosome of Methylobacterium nodulans ORS 2060.</title>
        <authorList>
            <consortium name="US DOE Joint Genome Institute"/>
            <person name="Lucas S."/>
            <person name="Copeland A."/>
            <person name="Lapidus A."/>
            <person name="Glavina del Rio T."/>
            <person name="Dalin E."/>
            <person name="Tice H."/>
            <person name="Bruce D."/>
            <person name="Goodwin L."/>
            <person name="Pitluck S."/>
            <person name="Sims D."/>
            <person name="Brettin T."/>
            <person name="Detter J.C."/>
            <person name="Han C."/>
            <person name="Larimer F."/>
            <person name="Land M."/>
            <person name="Hauser L."/>
            <person name="Kyrpides N."/>
            <person name="Ivanova N."/>
            <person name="Marx C.J."/>
            <person name="Richardson P."/>
        </authorList>
    </citation>
    <scope>NUCLEOTIDE SEQUENCE [LARGE SCALE GENOMIC DNA]</scope>
    <source>
        <strain evidence="3">LMG 21967 / CNCM I-2342 / ORS 2060</strain>
    </source>
</reference>
<dbReference type="HOGENOM" id="CLU_037939_1_0_5"/>
<dbReference type="EMBL" id="CP001349">
    <property type="protein sequence ID" value="ACL55091.1"/>
    <property type="molecule type" value="Genomic_DNA"/>
</dbReference>
<dbReference type="SMART" id="SM00421">
    <property type="entry name" value="HTH_LUXR"/>
    <property type="match status" value="1"/>
</dbReference>
<dbReference type="AlphaFoldDB" id="B8IT29"/>
<evidence type="ECO:0000313" key="2">
    <source>
        <dbReference type="EMBL" id="ACL55091.1"/>
    </source>
</evidence>
<dbReference type="STRING" id="460265.Mnod_0040"/>
<accession>B8IT29</accession>
<dbReference type="RefSeq" id="WP_012634330.1">
    <property type="nucleotide sequence ID" value="NC_011894.1"/>
</dbReference>
<dbReference type="eggNOG" id="COG2771">
    <property type="taxonomic scope" value="Bacteria"/>
</dbReference>
<name>B8IT29_METNO</name>
<dbReference type="OrthoDB" id="6697591at2"/>
<gene>
    <name evidence="2" type="ordered locus">Mnod_0040</name>
</gene>
<dbReference type="Proteomes" id="UP000008207">
    <property type="component" value="Chromosome"/>
</dbReference>